<keyword evidence="11" id="KW-0624">Polysaccharide degradation</keyword>
<feature type="domain" description="Chitin-binding type-1" evidence="15">
    <location>
        <begin position="88"/>
        <end position="136"/>
    </location>
</feature>
<evidence type="ECO:0000256" key="1">
    <source>
        <dbReference type="ARBA" id="ARBA00000822"/>
    </source>
</evidence>
<evidence type="ECO:0000256" key="11">
    <source>
        <dbReference type="ARBA" id="ARBA00023326"/>
    </source>
</evidence>
<evidence type="ECO:0000256" key="4">
    <source>
        <dbReference type="ARBA" id="ARBA00012729"/>
    </source>
</evidence>
<dbReference type="PANTHER" id="PTHR11177">
    <property type="entry name" value="CHITINASE"/>
    <property type="match status" value="1"/>
</dbReference>
<evidence type="ECO:0000256" key="9">
    <source>
        <dbReference type="ARBA" id="ARBA00023277"/>
    </source>
</evidence>
<dbReference type="GO" id="GO:0008061">
    <property type="term" value="F:chitin binding"/>
    <property type="evidence" value="ECO:0007669"/>
    <property type="project" value="UniProtKB-UniRule"/>
</dbReference>
<dbReference type="EC" id="3.2.1.14" evidence="4"/>
<evidence type="ECO:0000256" key="3">
    <source>
        <dbReference type="ARBA" id="ARBA00008682"/>
    </source>
</evidence>
<dbReference type="SMART" id="SM00636">
    <property type="entry name" value="Glyco_18"/>
    <property type="match status" value="1"/>
</dbReference>
<dbReference type="Pfam" id="PF00187">
    <property type="entry name" value="Chitin_bind_1"/>
    <property type="match status" value="1"/>
</dbReference>
<evidence type="ECO:0000256" key="12">
    <source>
        <dbReference type="PROSITE-ProRule" id="PRU00261"/>
    </source>
</evidence>
<comment type="caution">
    <text evidence="12">Lacks conserved residue(s) required for the propagation of feature annotation.</text>
</comment>
<dbReference type="EMBL" id="EF026977">
    <property type="protein sequence ID" value="ABK27625.2"/>
    <property type="molecule type" value="Genomic_DNA"/>
</dbReference>
<keyword evidence="7 13" id="KW-0378">Hydrolase</keyword>
<dbReference type="CDD" id="cd00035">
    <property type="entry name" value="ChtBD1"/>
    <property type="match status" value="1"/>
</dbReference>
<dbReference type="InterPro" id="IPR018371">
    <property type="entry name" value="Chitin-binding_1_CS"/>
</dbReference>
<keyword evidence="8" id="KW-0146">Chitin degradation</keyword>
<evidence type="ECO:0000313" key="18">
    <source>
        <dbReference type="EMBL" id="ABK27625.2"/>
    </source>
</evidence>
<dbReference type="SMR" id="Q0GA12"/>
<keyword evidence="10 13" id="KW-0326">Glycosidase</keyword>
<proteinExistence type="evidence at transcript level"/>
<keyword evidence="12" id="KW-1015">Disulfide bond</keyword>
<protein>
    <recommendedName>
        <fullName evidence="4">chitinase</fullName>
        <ecNumber evidence="4">3.2.1.14</ecNumber>
    </recommendedName>
</protein>
<comment type="catalytic activity">
    <reaction evidence="1">
        <text>Random endo-hydrolysis of N-acetyl-beta-D-glucosaminide (1-&gt;4)-beta-linkages in chitin and chitodextrins.</text>
        <dbReference type="EC" id="3.2.1.14"/>
    </reaction>
</comment>
<dbReference type="InterPro" id="IPR001002">
    <property type="entry name" value="Chitin-bd_1"/>
</dbReference>
<evidence type="ECO:0000256" key="7">
    <source>
        <dbReference type="ARBA" id="ARBA00022801"/>
    </source>
</evidence>
<dbReference type="InterPro" id="IPR001223">
    <property type="entry name" value="Glyco_hydro18_cat"/>
</dbReference>
<feature type="disulfide bond" evidence="12">
    <location>
        <begin position="105"/>
        <end position="117"/>
    </location>
</feature>
<keyword evidence="6 12" id="KW-0147">Chitin-binding</keyword>
<dbReference type="InterPro" id="IPR036861">
    <property type="entry name" value="Endochitinase-like_sf"/>
</dbReference>
<keyword evidence="14" id="KW-0732">Signal</keyword>
<feature type="domain" description="GH18" evidence="16">
    <location>
        <begin position="143"/>
        <end position="499"/>
    </location>
</feature>
<reference evidence="18" key="1">
    <citation type="submission" date="2006-11" db="EMBL/GenBank/DDBJ databases">
        <title>Cloning and sequence analysis of the chitinase gene from Chaetomium cupreum.</title>
        <authorList>
            <person name="Yang Q."/>
            <person name="Wang Y.J."/>
        </authorList>
    </citation>
    <scope>NUCLEOTIDE SEQUENCE</scope>
</reference>
<evidence type="ECO:0000256" key="2">
    <source>
        <dbReference type="ARBA" id="ARBA00004613"/>
    </source>
</evidence>
<comment type="similarity">
    <text evidence="3">Belongs to the glycosyl hydrolase 18 family. Chitinase class V subfamily.</text>
</comment>
<accession>Q0GA12</accession>
<dbReference type="GO" id="GO:0008843">
    <property type="term" value="F:endochitinase activity"/>
    <property type="evidence" value="ECO:0007669"/>
    <property type="project" value="UniProtKB-EC"/>
</dbReference>
<reference evidence="17" key="2">
    <citation type="journal article" date="2009" name="Biochem. Genet.">
        <title>Cloning and expression of a novel chitinase chi58 from Chaetomium cupreum in Pichia pastoris.</title>
        <authorList>
            <person name="Wang Y.J."/>
            <person name="Yang Q."/>
        </authorList>
    </citation>
    <scope>NUCLEOTIDE SEQUENCE</scope>
</reference>
<dbReference type="GO" id="GO:0000272">
    <property type="term" value="P:polysaccharide catabolic process"/>
    <property type="evidence" value="ECO:0007669"/>
    <property type="project" value="UniProtKB-KW"/>
</dbReference>
<dbReference type="SUPFAM" id="SSF54556">
    <property type="entry name" value="Chitinase insertion domain"/>
    <property type="match status" value="1"/>
</dbReference>
<feature type="signal peptide" evidence="14">
    <location>
        <begin position="1"/>
        <end position="17"/>
    </location>
</feature>
<dbReference type="PROSITE" id="PS00026">
    <property type="entry name" value="CHIT_BIND_I_1"/>
    <property type="match status" value="1"/>
</dbReference>
<dbReference type="InterPro" id="IPR001579">
    <property type="entry name" value="Glyco_hydro_18_chit_AS"/>
</dbReference>
<dbReference type="Gene3D" id="3.20.20.80">
    <property type="entry name" value="Glycosidases"/>
    <property type="match status" value="1"/>
</dbReference>
<dbReference type="InterPro" id="IPR029070">
    <property type="entry name" value="Chitinase_insertion_sf"/>
</dbReference>
<dbReference type="Gene3D" id="3.10.50.10">
    <property type="match status" value="1"/>
</dbReference>
<dbReference type="PANTHER" id="PTHR11177:SF333">
    <property type="entry name" value="CHITINASE"/>
    <property type="match status" value="1"/>
</dbReference>
<evidence type="ECO:0000259" key="15">
    <source>
        <dbReference type="PROSITE" id="PS50941"/>
    </source>
</evidence>
<feature type="chain" id="PRO_5010972456" description="chitinase" evidence="14">
    <location>
        <begin position="18"/>
        <end position="533"/>
    </location>
</feature>
<evidence type="ECO:0000259" key="16">
    <source>
        <dbReference type="PROSITE" id="PS51910"/>
    </source>
</evidence>
<keyword evidence="5" id="KW-0964">Secreted</keyword>
<dbReference type="InterPro" id="IPR050314">
    <property type="entry name" value="Glycosyl_Hydrlase_18"/>
</dbReference>
<dbReference type="SUPFAM" id="SSF51445">
    <property type="entry name" value="(Trans)glycosidases"/>
    <property type="match status" value="1"/>
</dbReference>
<feature type="disulfide bond" evidence="12">
    <location>
        <begin position="110"/>
        <end position="124"/>
    </location>
</feature>
<evidence type="ECO:0000256" key="8">
    <source>
        <dbReference type="ARBA" id="ARBA00023024"/>
    </source>
</evidence>
<dbReference type="InterPro" id="IPR011583">
    <property type="entry name" value="Chitinase_II/V-like_cat"/>
</dbReference>
<dbReference type="SMART" id="SM00270">
    <property type="entry name" value="ChtBD1"/>
    <property type="match status" value="2"/>
</dbReference>
<sequence length="533" mass="58413">MKTSLSCVLLWAGLAVAASSYESSFLVQARQSTRQKLWTRDDSDPKCTKDIPCKIGCCGPLDKDTGVGICGLGPTFCGDGCTSSCDYKSECDPGWGMQWSNASTCPLNVCCSDFGFCGTTDEFCKGKEVSVPQCDPAANSSHARTVGYYEGWNWQRPCGTMKPSQIPLGYYSHIFFAFSLLDPTTFRLSPMDTETGTLYGDVSAIKNRQPGVQVWIAIGGWAMNDPGPTRPTFSNLAKDEAAQDEFFEALVTFMMANDYDGVDIDWEYPVADDRGGSVEDFDNYVNLLKRLRARLNSIGVPKGLSITLPASYWYLKGFDIVNLEPYVDFFNVMTYDIHGVWDSTVQSLGPYAHAHTNLTEIEEALKLLWRNNINPERVNLGLGFYGRSFTMKDPSCMAAGCEFSSGGNGGSCTGTPGVLSAHEIVQIINNGATVTTDEVAAVEIVTWDTNQWVSWDSTKTLAMKVNYANERCLGGVMVWAIDLDDGTLIKSLADTGRPTYNYLTDLPWMTGCFGSAFDDWSRLNDSDIDSGSS</sequence>
<dbReference type="PROSITE" id="PS51910">
    <property type="entry name" value="GH18_2"/>
    <property type="match status" value="1"/>
</dbReference>
<dbReference type="Gene3D" id="3.30.60.10">
    <property type="entry name" value="Endochitinase-like"/>
    <property type="match status" value="1"/>
</dbReference>
<evidence type="ECO:0000256" key="6">
    <source>
        <dbReference type="ARBA" id="ARBA00022669"/>
    </source>
</evidence>
<dbReference type="CAZy" id="GH18">
    <property type="family name" value="Glycoside Hydrolase Family 18"/>
</dbReference>
<dbReference type="SUPFAM" id="SSF57016">
    <property type="entry name" value="Plant lectins/antimicrobial peptides"/>
    <property type="match status" value="1"/>
</dbReference>
<comment type="subcellular location">
    <subcellularLocation>
        <location evidence="2">Secreted</location>
    </subcellularLocation>
</comment>
<dbReference type="EMBL" id="DQ886936">
    <property type="protein sequence ID" value="ABI48362.2"/>
    <property type="molecule type" value="mRNA"/>
</dbReference>
<organism evidence="17">
    <name type="scientific">Arcopilus cupreus</name>
    <dbReference type="NCBI Taxonomy" id="1934356"/>
    <lineage>
        <taxon>Eukaryota</taxon>
        <taxon>Fungi</taxon>
        <taxon>Dikarya</taxon>
        <taxon>Ascomycota</taxon>
        <taxon>Pezizomycotina</taxon>
        <taxon>Sordariomycetes</taxon>
        <taxon>Sordariomycetidae</taxon>
        <taxon>Sordariales</taxon>
        <taxon>Chaetomiaceae</taxon>
        <taxon>Arcopilus</taxon>
    </lineage>
</organism>
<evidence type="ECO:0000256" key="10">
    <source>
        <dbReference type="ARBA" id="ARBA00023295"/>
    </source>
</evidence>
<keyword evidence="9" id="KW-0119">Carbohydrate metabolism</keyword>
<dbReference type="GO" id="GO:0006032">
    <property type="term" value="P:chitin catabolic process"/>
    <property type="evidence" value="ECO:0007669"/>
    <property type="project" value="UniProtKB-KW"/>
</dbReference>
<evidence type="ECO:0000256" key="13">
    <source>
        <dbReference type="RuleBase" id="RU000489"/>
    </source>
</evidence>
<evidence type="ECO:0000313" key="17">
    <source>
        <dbReference type="EMBL" id="ABI48362.2"/>
    </source>
</evidence>
<name>Q0GA12_9PEZI</name>
<dbReference type="PROSITE" id="PS01095">
    <property type="entry name" value="GH18_1"/>
    <property type="match status" value="1"/>
</dbReference>
<dbReference type="Pfam" id="PF00704">
    <property type="entry name" value="Glyco_hydro_18"/>
    <property type="match status" value="1"/>
</dbReference>
<dbReference type="CAZy" id="CBM18">
    <property type="family name" value="Carbohydrate-Binding Module Family 18"/>
</dbReference>
<evidence type="ECO:0000256" key="14">
    <source>
        <dbReference type="SAM" id="SignalP"/>
    </source>
</evidence>
<evidence type="ECO:0000256" key="5">
    <source>
        <dbReference type="ARBA" id="ARBA00022525"/>
    </source>
</evidence>
<dbReference type="GO" id="GO:0005576">
    <property type="term" value="C:extracellular region"/>
    <property type="evidence" value="ECO:0007669"/>
    <property type="project" value="UniProtKB-SubCell"/>
</dbReference>
<dbReference type="PROSITE" id="PS50941">
    <property type="entry name" value="CHIT_BIND_I_2"/>
    <property type="match status" value="1"/>
</dbReference>
<dbReference type="InterPro" id="IPR017853">
    <property type="entry name" value="GH"/>
</dbReference>
<dbReference type="AlphaFoldDB" id="Q0GA12"/>